<sequence>MTPKKWYVALGDSITVGYSAVGRRGFVDRLADRLSQQGHPINVYNAARKGMTSRLLVDQLAGSPYLHHLLYRANLITLCIGGNDLLYAYIRFFLSGDPSVYFQTVYHYEFRLRRIYSLIRSRSSAPLFTLNLYNPFPHSPSAVTWISAINDRIEKISAGWSVPIIDLYHHFLGSEPFLIRGYRTGHLSDYRLFGSNPVHPNDRGHQLIANALWPWIVSD</sequence>
<evidence type="ECO:0000313" key="3">
    <source>
        <dbReference type="Proteomes" id="UP000215459"/>
    </source>
</evidence>
<dbReference type="AlphaFoldDB" id="A0A235BC35"/>
<reference evidence="2 3" key="1">
    <citation type="submission" date="2017-07" db="EMBL/GenBank/DDBJ databases">
        <title>The genome sequence of Paludifilum halophilum highlights mechanisms for microbial adaptation to high salt environemnts.</title>
        <authorList>
            <person name="Belbahri L."/>
        </authorList>
    </citation>
    <scope>NUCLEOTIDE SEQUENCE [LARGE SCALE GENOMIC DNA]</scope>
    <source>
        <strain evidence="2 3">DSM 102817</strain>
    </source>
</reference>
<accession>A0A235BC35</accession>
<name>A0A235BC35_9BACL</name>
<dbReference type="RefSeq" id="WP_094262956.1">
    <property type="nucleotide sequence ID" value="NZ_NOWF01000001.1"/>
</dbReference>
<protein>
    <recommendedName>
        <fullName evidence="1">SGNH hydrolase-type esterase domain-containing protein</fullName>
    </recommendedName>
</protein>
<organism evidence="2 3">
    <name type="scientific">Paludifilum halophilum</name>
    <dbReference type="NCBI Taxonomy" id="1642702"/>
    <lineage>
        <taxon>Bacteria</taxon>
        <taxon>Bacillati</taxon>
        <taxon>Bacillota</taxon>
        <taxon>Bacilli</taxon>
        <taxon>Bacillales</taxon>
        <taxon>Thermoactinomycetaceae</taxon>
        <taxon>Paludifilum</taxon>
    </lineage>
</organism>
<dbReference type="Proteomes" id="UP000215459">
    <property type="component" value="Unassembled WGS sequence"/>
</dbReference>
<gene>
    <name evidence="2" type="ORF">CHM34_02390</name>
</gene>
<evidence type="ECO:0000259" key="1">
    <source>
        <dbReference type="Pfam" id="PF13472"/>
    </source>
</evidence>
<dbReference type="OrthoDB" id="26855at2"/>
<comment type="caution">
    <text evidence="2">The sequence shown here is derived from an EMBL/GenBank/DDBJ whole genome shotgun (WGS) entry which is preliminary data.</text>
</comment>
<dbReference type="PANTHER" id="PTHR30383:SF5">
    <property type="entry name" value="SGNH HYDROLASE-TYPE ESTERASE DOMAIN-CONTAINING PROTEIN"/>
    <property type="match status" value="1"/>
</dbReference>
<proteinExistence type="predicted"/>
<dbReference type="Pfam" id="PF13472">
    <property type="entry name" value="Lipase_GDSL_2"/>
    <property type="match status" value="1"/>
</dbReference>
<keyword evidence="3" id="KW-1185">Reference proteome</keyword>
<dbReference type="InterPro" id="IPR036514">
    <property type="entry name" value="SGNH_hydro_sf"/>
</dbReference>
<dbReference type="Gene3D" id="3.40.50.1110">
    <property type="entry name" value="SGNH hydrolase"/>
    <property type="match status" value="1"/>
</dbReference>
<dbReference type="SUPFAM" id="SSF52266">
    <property type="entry name" value="SGNH hydrolase"/>
    <property type="match status" value="1"/>
</dbReference>
<dbReference type="InterPro" id="IPR013830">
    <property type="entry name" value="SGNH_hydro"/>
</dbReference>
<dbReference type="EMBL" id="NOWF01000001">
    <property type="protein sequence ID" value="OYD09854.1"/>
    <property type="molecule type" value="Genomic_DNA"/>
</dbReference>
<dbReference type="PANTHER" id="PTHR30383">
    <property type="entry name" value="THIOESTERASE 1/PROTEASE 1/LYSOPHOSPHOLIPASE L1"/>
    <property type="match status" value="1"/>
</dbReference>
<evidence type="ECO:0000313" key="2">
    <source>
        <dbReference type="EMBL" id="OYD09854.1"/>
    </source>
</evidence>
<dbReference type="InterPro" id="IPR051532">
    <property type="entry name" value="Ester_Hydrolysis_Enzymes"/>
</dbReference>
<feature type="domain" description="SGNH hydrolase-type esterase" evidence="1">
    <location>
        <begin position="9"/>
        <end position="207"/>
    </location>
</feature>
<dbReference type="GO" id="GO:0004622">
    <property type="term" value="F:phosphatidylcholine lysophospholipase activity"/>
    <property type="evidence" value="ECO:0007669"/>
    <property type="project" value="TreeGrafter"/>
</dbReference>